<evidence type="ECO:0000313" key="4">
    <source>
        <dbReference type="Proteomes" id="UP001446871"/>
    </source>
</evidence>
<accession>A0ABR1W3L6</accession>
<organism evidence="3 4">
    <name type="scientific">Apiospora saccharicola</name>
    <dbReference type="NCBI Taxonomy" id="335842"/>
    <lineage>
        <taxon>Eukaryota</taxon>
        <taxon>Fungi</taxon>
        <taxon>Dikarya</taxon>
        <taxon>Ascomycota</taxon>
        <taxon>Pezizomycotina</taxon>
        <taxon>Sordariomycetes</taxon>
        <taxon>Xylariomycetidae</taxon>
        <taxon>Amphisphaeriales</taxon>
        <taxon>Apiosporaceae</taxon>
        <taxon>Apiospora</taxon>
    </lineage>
</organism>
<feature type="region of interest" description="Disordered" evidence="1">
    <location>
        <begin position="43"/>
        <end position="141"/>
    </location>
</feature>
<comment type="caution">
    <text evidence="3">The sequence shown here is derived from an EMBL/GenBank/DDBJ whole genome shotgun (WGS) entry which is preliminary data.</text>
</comment>
<dbReference type="InterPro" id="IPR054505">
    <property type="entry name" value="Myb_DNA-bind_8"/>
</dbReference>
<evidence type="ECO:0000313" key="3">
    <source>
        <dbReference type="EMBL" id="KAK8078027.1"/>
    </source>
</evidence>
<gene>
    <name evidence="3" type="ORF">PG996_004197</name>
</gene>
<feature type="compositionally biased region" description="Basic and acidic residues" evidence="1">
    <location>
        <begin position="121"/>
        <end position="141"/>
    </location>
</feature>
<feature type="compositionally biased region" description="Polar residues" evidence="1">
    <location>
        <begin position="44"/>
        <end position="55"/>
    </location>
</feature>
<name>A0ABR1W3L6_9PEZI</name>
<dbReference type="Proteomes" id="UP001446871">
    <property type="component" value="Unassembled WGS sequence"/>
</dbReference>
<dbReference type="EMBL" id="JAQQWM010000002">
    <property type="protein sequence ID" value="KAK8078027.1"/>
    <property type="molecule type" value="Genomic_DNA"/>
</dbReference>
<evidence type="ECO:0000256" key="1">
    <source>
        <dbReference type="SAM" id="MobiDB-lite"/>
    </source>
</evidence>
<dbReference type="Pfam" id="PF22980">
    <property type="entry name" value="Myb_DNA-bind_8"/>
    <property type="match status" value="1"/>
</dbReference>
<evidence type="ECO:0000259" key="2">
    <source>
        <dbReference type="Pfam" id="PF22980"/>
    </source>
</evidence>
<protein>
    <recommendedName>
        <fullName evidence="2">Myb-like DNA-binding domain-containing protein</fullName>
    </recommendedName>
</protein>
<reference evidence="3 4" key="1">
    <citation type="submission" date="2023-01" db="EMBL/GenBank/DDBJ databases">
        <title>Analysis of 21 Apiospora genomes using comparative genomics revels a genus with tremendous synthesis potential of carbohydrate active enzymes and secondary metabolites.</title>
        <authorList>
            <person name="Sorensen T."/>
        </authorList>
    </citation>
    <scope>NUCLEOTIDE SEQUENCE [LARGE SCALE GENOMIC DNA]</scope>
    <source>
        <strain evidence="3 4">CBS 83171</strain>
    </source>
</reference>
<feature type="domain" description="Myb-like DNA-binding" evidence="2">
    <location>
        <begin position="15"/>
        <end position="63"/>
    </location>
</feature>
<proteinExistence type="predicted"/>
<keyword evidence="4" id="KW-1185">Reference proteome</keyword>
<feature type="compositionally biased region" description="Low complexity" evidence="1">
    <location>
        <begin position="71"/>
        <end position="91"/>
    </location>
</feature>
<sequence>MASTKDTDTSPKVTEQEARFFVSVFKHMEGKVQIDWANVAKETGYNSGSTAQTRFGQMKRRLGVNNSKTGASAANAPARTAKRAANAPASRVTKRTKRAKRAEAASHQESDDDEDSPSVEKTVKADAEDMELDIKEEINEV</sequence>